<proteinExistence type="predicted"/>
<dbReference type="EMBL" id="JARJCW010000033">
    <property type="protein sequence ID" value="KAJ7208637.1"/>
    <property type="molecule type" value="Genomic_DNA"/>
</dbReference>
<evidence type="ECO:0000313" key="5">
    <source>
        <dbReference type="Proteomes" id="UP001219525"/>
    </source>
</evidence>
<keyword evidence="2" id="KW-0560">Oxidoreductase</keyword>
<dbReference type="Proteomes" id="UP001219525">
    <property type="component" value="Unassembled WGS sequence"/>
</dbReference>
<protein>
    <recommendedName>
        <fullName evidence="3">NmrA-like domain-containing protein</fullName>
    </recommendedName>
</protein>
<dbReference type="InterPro" id="IPR008030">
    <property type="entry name" value="NmrA-like"/>
</dbReference>
<dbReference type="AlphaFoldDB" id="A0AAD6VCK4"/>
<gene>
    <name evidence="4" type="ORF">GGX14DRAFT_633514</name>
</gene>
<feature type="domain" description="NmrA-like" evidence="3">
    <location>
        <begin position="7"/>
        <end position="117"/>
    </location>
</feature>
<sequence>MLNYITNVAIIGATGRIGGAFAEALVKTGKHNVTVLVRPDGTGKLPEGVKTVSVNYDDDIDSPSNSLVAALRGQQFLAITLGLSATEERHDYILQAAGKAGVQYVMPNVYGGDTANRRLVEESGYGSRAYQRIENVRKLANAACVTMVCGFWYEWSLALGENWFGIDIKNRKATFFDEGTTKITVSTWDECGRALAALLSLPETGASPCVADWKDQKLFVQSFLVSQRDMLDSLHRVLGDTDADWTIVKVPAAQRIQEAQEQLKNGDFRGFTKKMYSRTFLNPGEADYSKQLANEIIGLQKEDLDTVTKTVVDIVNDDWKELNLPPPIIAMIGA</sequence>
<dbReference type="PANTHER" id="PTHR47706:SF7">
    <property type="entry name" value="CIPA-LIKE, PUTATIVE (AFU_ORTHOLOGUE AFUA_1G01630)-RELATED"/>
    <property type="match status" value="1"/>
</dbReference>
<dbReference type="Gene3D" id="3.90.25.10">
    <property type="entry name" value="UDP-galactose 4-epimerase, domain 1"/>
    <property type="match status" value="1"/>
</dbReference>
<reference evidence="4" key="1">
    <citation type="submission" date="2023-03" db="EMBL/GenBank/DDBJ databases">
        <title>Massive genome expansion in bonnet fungi (Mycena s.s.) driven by repeated elements and novel gene families across ecological guilds.</title>
        <authorList>
            <consortium name="Lawrence Berkeley National Laboratory"/>
            <person name="Harder C.B."/>
            <person name="Miyauchi S."/>
            <person name="Viragh M."/>
            <person name="Kuo A."/>
            <person name="Thoen E."/>
            <person name="Andreopoulos B."/>
            <person name="Lu D."/>
            <person name="Skrede I."/>
            <person name="Drula E."/>
            <person name="Henrissat B."/>
            <person name="Morin E."/>
            <person name="Kohler A."/>
            <person name="Barry K."/>
            <person name="LaButti K."/>
            <person name="Morin E."/>
            <person name="Salamov A."/>
            <person name="Lipzen A."/>
            <person name="Mereny Z."/>
            <person name="Hegedus B."/>
            <person name="Baldrian P."/>
            <person name="Stursova M."/>
            <person name="Weitz H."/>
            <person name="Taylor A."/>
            <person name="Grigoriev I.V."/>
            <person name="Nagy L.G."/>
            <person name="Martin F."/>
            <person name="Kauserud H."/>
        </authorList>
    </citation>
    <scope>NUCLEOTIDE SEQUENCE</scope>
    <source>
        <strain evidence="4">9144</strain>
    </source>
</reference>
<evidence type="ECO:0000313" key="4">
    <source>
        <dbReference type="EMBL" id="KAJ7208637.1"/>
    </source>
</evidence>
<evidence type="ECO:0000256" key="2">
    <source>
        <dbReference type="ARBA" id="ARBA00023002"/>
    </source>
</evidence>
<evidence type="ECO:0000256" key="1">
    <source>
        <dbReference type="ARBA" id="ARBA00022857"/>
    </source>
</evidence>
<dbReference type="SUPFAM" id="SSF51735">
    <property type="entry name" value="NAD(P)-binding Rossmann-fold domains"/>
    <property type="match status" value="1"/>
</dbReference>
<comment type="caution">
    <text evidence="4">The sequence shown here is derived from an EMBL/GenBank/DDBJ whole genome shotgun (WGS) entry which is preliminary data.</text>
</comment>
<accession>A0AAD6VCK4</accession>
<name>A0AAD6VCK4_9AGAR</name>
<dbReference type="PANTHER" id="PTHR47706">
    <property type="entry name" value="NMRA-LIKE FAMILY PROTEIN"/>
    <property type="match status" value="1"/>
</dbReference>
<dbReference type="InterPro" id="IPR051609">
    <property type="entry name" value="NmrA/Isoflavone_reductase-like"/>
</dbReference>
<evidence type="ECO:0000259" key="3">
    <source>
        <dbReference type="Pfam" id="PF05368"/>
    </source>
</evidence>
<dbReference type="InterPro" id="IPR036291">
    <property type="entry name" value="NAD(P)-bd_dom_sf"/>
</dbReference>
<organism evidence="4 5">
    <name type="scientific">Mycena pura</name>
    <dbReference type="NCBI Taxonomy" id="153505"/>
    <lineage>
        <taxon>Eukaryota</taxon>
        <taxon>Fungi</taxon>
        <taxon>Dikarya</taxon>
        <taxon>Basidiomycota</taxon>
        <taxon>Agaricomycotina</taxon>
        <taxon>Agaricomycetes</taxon>
        <taxon>Agaricomycetidae</taxon>
        <taxon>Agaricales</taxon>
        <taxon>Marasmiineae</taxon>
        <taxon>Mycenaceae</taxon>
        <taxon>Mycena</taxon>
    </lineage>
</organism>
<dbReference type="GO" id="GO:0016491">
    <property type="term" value="F:oxidoreductase activity"/>
    <property type="evidence" value="ECO:0007669"/>
    <property type="project" value="UniProtKB-KW"/>
</dbReference>
<keyword evidence="1" id="KW-0521">NADP</keyword>
<keyword evidence="5" id="KW-1185">Reference proteome</keyword>
<dbReference type="Gene3D" id="3.40.50.720">
    <property type="entry name" value="NAD(P)-binding Rossmann-like Domain"/>
    <property type="match status" value="1"/>
</dbReference>
<dbReference type="Pfam" id="PF05368">
    <property type="entry name" value="NmrA"/>
    <property type="match status" value="1"/>
</dbReference>